<keyword evidence="2" id="KW-0418">Kinase</keyword>
<feature type="compositionally biased region" description="Polar residues" evidence="1">
    <location>
        <begin position="86"/>
        <end position="100"/>
    </location>
</feature>
<gene>
    <name evidence="2" type="ORF">Sradi_7274800</name>
</gene>
<protein>
    <submittedName>
        <fullName evidence="2">Cysteine-rich receptor-like protein kinase</fullName>
    </submittedName>
</protein>
<proteinExistence type="predicted"/>
<reference evidence="2" key="1">
    <citation type="submission" date="2020-06" db="EMBL/GenBank/DDBJ databases">
        <authorList>
            <person name="Li T."/>
            <person name="Hu X."/>
            <person name="Zhang T."/>
            <person name="Song X."/>
            <person name="Zhang H."/>
            <person name="Dai N."/>
            <person name="Sheng W."/>
            <person name="Hou X."/>
            <person name="Wei L."/>
        </authorList>
    </citation>
    <scope>NUCLEOTIDE SEQUENCE</scope>
    <source>
        <strain evidence="2">G02</strain>
        <tissue evidence="2">Leaf</tissue>
    </source>
</reference>
<keyword evidence="2" id="KW-0808">Transferase</keyword>
<dbReference type="EMBL" id="JACGWJ010001498">
    <property type="protein sequence ID" value="KAL0282009.1"/>
    <property type="molecule type" value="Genomic_DNA"/>
</dbReference>
<name>A0AAW2IIM2_SESRA</name>
<organism evidence="2">
    <name type="scientific">Sesamum radiatum</name>
    <name type="common">Black benniseed</name>
    <dbReference type="NCBI Taxonomy" id="300843"/>
    <lineage>
        <taxon>Eukaryota</taxon>
        <taxon>Viridiplantae</taxon>
        <taxon>Streptophyta</taxon>
        <taxon>Embryophyta</taxon>
        <taxon>Tracheophyta</taxon>
        <taxon>Spermatophyta</taxon>
        <taxon>Magnoliopsida</taxon>
        <taxon>eudicotyledons</taxon>
        <taxon>Gunneridae</taxon>
        <taxon>Pentapetalae</taxon>
        <taxon>asterids</taxon>
        <taxon>lamiids</taxon>
        <taxon>Lamiales</taxon>
        <taxon>Pedaliaceae</taxon>
        <taxon>Sesamum</taxon>
    </lineage>
</organism>
<dbReference type="InterPro" id="IPR011009">
    <property type="entry name" value="Kinase-like_dom_sf"/>
</dbReference>
<sequence length="107" mass="11820">AWRNWQEGTATSIIDPVLMSGTASQADMLRCIHIGLLCVQDNPSDRPTMASVVLMLSSFSTTLPVPSPPAFFMSNNSSEFRRSLERNQAQSTYSSRNDASITDPRPR</sequence>
<evidence type="ECO:0000256" key="1">
    <source>
        <dbReference type="SAM" id="MobiDB-lite"/>
    </source>
</evidence>
<dbReference type="AlphaFoldDB" id="A0AAW2IIM2"/>
<feature type="region of interest" description="Disordered" evidence="1">
    <location>
        <begin position="82"/>
        <end position="107"/>
    </location>
</feature>
<keyword evidence="2" id="KW-0675">Receptor</keyword>
<evidence type="ECO:0000313" key="2">
    <source>
        <dbReference type="EMBL" id="KAL0282009.1"/>
    </source>
</evidence>
<dbReference type="SUPFAM" id="SSF56112">
    <property type="entry name" value="Protein kinase-like (PK-like)"/>
    <property type="match status" value="1"/>
</dbReference>
<comment type="caution">
    <text evidence="2">The sequence shown here is derived from an EMBL/GenBank/DDBJ whole genome shotgun (WGS) entry which is preliminary data.</text>
</comment>
<dbReference type="Gene3D" id="1.10.510.10">
    <property type="entry name" value="Transferase(Phosphotransferase) domain 1"/>
    <property type="match status" value="1"/>
</dbReference>
<dbReference type="GO" id="GO:0016301">
    <property type="term" value="F:kinase activity"/>
    <property type="evidence" value="ECO:0007669"/>
    <property type="project" value="UniProtKB-KW"/>
</dbReference>
<dbReference type="PANTHER" id="PTHR27006:SF616">
    <property type="entry name" value="CYSTEINE-RICH RECEPTOR-LIKE PROTEIN KINASE 10"/>
    <property type="match status" value="1"/>
</dbReference>
<feature type="non-terminal residue" evidence="2">
    <location>
        <position position="1"/>
    </location>
</feature>
<accession>A0AAW2IIM2</accession>
<reference evidence="2" key="2">
    <citation type="journal article" date="2024" name="Plant">
        <title>Genomic evolution and insights into agronomic trait innovations of Sesamum species.</title>
        <authorList>
            <person name="Miao H."/>
            <person name="Wang L."/>
            <person name="Qu L."/>
            <person name="Liu H."/>
            <person name="Sun Y."/>
            <person name="Le M."/>
            <person name="Wang Q."/>
            <person name="Wei S."/>
            <person name="Zheng Y."/>
            <person name="Lin W."/>
            <person name="Duan Y."/>
            <person name="Cao H."/>
            <person name="Xiong S."/>
            <person name="Wang X."/>
            <person name="Wei L."/>
            <person name="Li C."/>
            <person name="Ma Q."/>
            <person name="Ju M."/>
            <person name="Zhao R."/>
            <person name="Li G."/>
            <person name="Mu C."/>
            <person name="Tian Q."/>
            <person name="Mei H."/>
            <person name="Zhang T."/>
            <person name="Gao T."/>
            <person name="Zhang H."/>
        </authorList>
    </citation>
    <scope>NUCLEOTIDE SEQUENCE</scope>
    <source>
        <strain evidence="2">G02</strain>
    </source>
</reference>
<dbReference type="PANTHER" id="PTHR27006">
    <property type="entry name" value="PROMASTIGOTE SURFACE ANTIGEN PROTEIN PSA"/>
    <property type="match status" value="1"/>
</dbReference>